<organism evidence="2">
    <name type="scientific">marine sediment metagenome</name>
    <dbReference type="NCBI Taxonomy" id="412755"/>
    <lineage>
        <taxon>unclassified sequences</taxon>
        <taxon>metagenomes</taxon>
        <taxon>ecological metagenomes</taxon>
    </lineage>
</organism>
<evidence type="ECO:0000259" key="1">
    <source>
        <dbReference type="Pfam" id="PF01797"/>
    </source>
</evidence>
<accession>X1C1Y5</accession>
<proteinExistence type="predicted"/>
<feature type="non-terminal residue" evidence="2">
    <location>
        <position position="1"/>
    </location>
</feature>
<dbReference type="Pfam" id="PF01797">
    <property type="entry name" value="Y1_Tnp"/>
    <property type="match status" value="1"/>
</dbReference>
<sequence>DDKMGPIACHITFTTYGTWLHGDKRGSVDKEHNSPGSDFVAPSGGRMRNELYALKNPPVILNQNQREAVLKAVLQVCEFRGWIAHAVHVRSNHVHVVVSGVCKPGKMMTDFKAYATRAIKNCGSGHVGIKKYWTEHGSTKYLWTQEKLASTIEYVKYEQGKMMAFGGTNIKPSPERQ</sequence>
<dbReference type="GO" id="GO:0006313">
    <property type="term" value="P:DNA transposition"/>
    <property type="evidence" value="ECO:0007669"/>
    <property type="project" value="InterPro"/>
</dbReference>
<dbReference type="GO" id="GO:0003677">
    <property type="term" value="F:DNA binding"/>
    <property type="evidence" value="ECO:0007669"/>
    <property type="project" value="InterPro"/>
</dbReference>
<dbReference type="GO" id="GO:0004803">
    <property type="term" value="F:transposase activity"/>
    <property type="evidence" value="ECO:0007669"/>
    <property type="project" value="InterPro"/>
</dbReference>
<name>X1C1Y5_9ZZZZ</name>
<dbReference type="SUPFAM" id="SSF143422">
    <property type="entry name" value="Transposase IS200-like"/>
    <property type="match status" value="1"/>
</dbReference>
<dbReference type="Gene3D" id="3.30.70.1290">
    <property type="entry name" value="Transposase IS200-like"/>
    <property type="match status" value="1"/>
</dbReference>
<dbReference type="AlphaFoldDB" id="X1C1Y5"/>
<dbReference type="EMBL" id="BART01025783">
    <property type="protein sequence ID" value="GAG90438.1"/>
    <property type="molecule type" value="Genomic_DNA"/>
</dbReference>
<feature type="domain" description="Transposase IS200-like" evidence="1">
    <location>
        <begin position="60"/>
        <end position="155"/>
    </location>
</feature>
<dbReference type="InterPro" id="IPR002686">
    <property type="entry name" value="Transposase_17"/>
</dbReference>
<comment type="caution">
    <text evidence="2">The sequence shown here is derived from an EMBL/GenBank/DDBJ whole genome shotgun (WGS) entry which is preliminary data.</text>
</comment>
<evidence type="ECO:0000313" key="2">
    <source>
        <dbReference type="EMBL" id="GAG90438.1"/>
    </source>
</evidence>
<protein>
    <recommendedName>
        <fullName evidence="1">Transposase IS200-like domain-containing protein</fullName>
    </recommendedName>
</protein>
<dbReference type="InterPro" id="IPR036515">
    <property type="entry name" value="Transposase_17_sf"/>
</dbReference>
<gene>
    <name evidence="2" type="ORF">S01H4_46183</name>
</gene>
<reference evidence="2" key="1">
    <citation type="journal article" date="2014" name="Front. Microbiol.">
        <title>High frequency of phylogenetically diverse reductive dehalogenase-homologous genes in deep subseafloor sedimentary metagenomes.</title>
        <authorList>
            <person name="Kawai M."/>
            <person name="Futagami T."/>
            <person name="Toyoda A."/>
            <person name="Takaki Y."/>
            <person name="Nishi S."/>
            <person name="Hori S."/>
            <person name="Arai W."/>
            <person name="Tsubouchi T."/>
            <person name="Morono Y."/>
            <person name="Uchiyama I."/>
            <person name="Ito T."/>
            <person name="Fujiyama A."/>
            <person name="Inagaki F."/>
            <person name="Takami H."/>
        </authorList>
    </citation>
    <scope>NUCLEOTIDE SEQUENCE</scope>
    <source>
        <strain evidence="2">Expedition CK06-06</strain>
    </source>
</reference>